<evidence type="ECO:0000259" key="2">
    <source>
        <dbReference type="Pfam" id="PF20789"/>
    </source>
</evidence>
<dbReference type="InterPro" id="IPR049449">
    <property type="entry name" value="TesB_ACOT8-like_N"/>
</dbReference>
<protein>
    <submittedName>
        <fullName evidence="3">Uncharacterized protein</fullName>
    </submittedName>
</protein>
<dbReference type="SUPFAM" id="SSF54637">
    <property type="entry name" value="Thioesterase/thiol ester dehydrase-isomerase"/>
    <property type="match status" value="2"/>
</dbReference>
<dbReference type="OrthoDB" id="2532955at2759"/>
<dbReference type="Pfam" id="PF13622">
    <property type="entry name" value="4HBT_3"/>
    <property type="match status" value="1"/>
</dbReference>
<reference evidence="3 4" key="1">
    <citation type="journal article" date="2014" name="BMC Genomics">
        <title>Comparative genome sequencing reveals chemotype-specific gene clusters in the toxigenic black mold Stachybotrys.</title>
        <authorList>
            <person name="Semeiks J."/>
            <person name="Borek D."/>
            <person name="Otwinowski Z."/>
            <person name="Grishin N.V."/>
        </authorList>
    </citation>
    <scope>NUCLEOTIDE SEQUENCE [LARGE SCALE GENOMIC DNA]</scope>
    <source>
        <strain evidence="4">CBS 109288 / IBT 7711</strain>
    </source>
</reference>
<organism evidence="3 4">
    <name type="scientific">Stachybotrys chartarum (strain CBS 109288 / IBT 7711)</name>
    <name type="common">Toxic black mold</name>
    <name type="synonym">Stilbospora chartarum</name>
    <dbReference type="NCBI Taxonomy" id="1280523"/>
    <lineage>
        <taxon>Eukaryota</taxon>
        <taxon>Fungi</taxon>
        <taxon>Dikarya</taxon>
        <taxon>Ascomycota</taxon>
        <taxon>Pezizomycotina</taxon>
        <taxon>Sordariomycetes</taxon>
        <taxon>Hypocreomycetidae</taxon>
        <taxon>Hypocreales</taxon>
        <taxon>Stachybotryaceae</taxon>
        <taxon>Stachybotrys</taxon>
    </lineage>
</organism>
<dbReference type="InterPro" id="IPR052389">
    <property type="entry name" value="Sec_Metab_Biosynth-Assoc"/>
</dbReference>
<keyword evidence="4" id="KW-1185">Reference proteome</keyword>
<dbReference type="PANTHER" id="PTHR38110:SF1">
    <property type="entry name" value="THIOESTERASE DOMAIN-CONTAINING PROTEIN"/>
    <property type="match status" value="1"/>
</dbReference>
<evidence type="ECO:0000313" key="3">
    <source>
        <dbReference type="EMBL" id="KEY68209.1"/>
    </source>
</evidence>
<dbReference type="Gene3D" id="2.40.160.210">
    <property type="entry name" value="Acyl-CoA thioesterase, double hotdog domain"/>
    <property type="match status" value="1"/>
</dbReference>
<dbReference type="PANTHER" id="PTHR38110">
    <property type="entry name" value="CHROMOSOME 23, WHOLE GENOME SHOTGUN SEQUENCE"/>
    <property type="match status" value="1"/>
</dbReference>
<sequence length="359" mass="38822">MAADDDVVPFSRAIAVKQLDSHTYGVHLHACFCIGAGATPISCPQKPFYPVLTPLQVPNGGYTASCMLAAARAHLSSRGQPDTLTAHFEYPTRLAVGPAVVTVDEVKLGRQLSTLHLTLWQGGLLPAAPWLTPAVSRRAIVAYATQTDLAGFTGVTLQTGYQVSPAAAPAAVPDFAALKESGGDGVWREPVLPKSSGFARSLRNWRFYMRSDGQQTSGAVDAWIRMASGERIRQPALAYVIDSFPYNIFTLVASPEARQQLQTPRGPGQETEAEETRSKLWFPTVAMNLEVKKALPADGVEWLAVRISSKQIRDGRFDLEVVVRDAQGEMVALGYQTAMILSLERNLSKRGSSVNKSAL</sequence>
<accession>A0A084ASD0</accession>
<dbReference type="Pfam" id="PF20789">
    <property type="entry name" value="4HBT_3C"/>
    <property type="match status" value="1"/>
</dbReference>
<dbReference type="AlphaFoldDB" id="A0A084ASD0"/>
<feature type="domain" description="Acyl-CoA thioesterase-like C-terminal" evidence="2">
    <location>
        <begin position="196"/>
        <end position="340"/>
    </location>
</feature>
<dbReference type="EMBL" id="KL648585">
    <property type="protein sequence ID" value="KEY68209.1"/>
    <property type="molecule type" value="Genomic_DNA"/>
</dbReference>
<dbReference type="HOGENOM" id="CLU_050730_0_0_1"/>
<feature type="domain" description="Acyl-CoA thioesterase-like N-terminal HotDog" evidence="1">
    <location>
        <begin position="56"/>
        <end position="129"/>
    </location>
</feature>
<dbReference type="InterPro" id="IPR042171">
    <property type="entry name" value="Acyl-CoA_hotdog"/>
</dbReference>
<dbReference type="InterPro" id="IPR029069">
    <property type="entry name" value="HotDog_dom_sf"/>
</dbReference>
<proteinExistence type="predicted"/>
<gene>
    <name evidence="3" type="ORF">S7711_04746</name>
</gene>
<dbReference type="InterPro" id="IPR049450">
    <property type="entry name" value="ACOT8-like_C"/>
</dbReference>
<evidence type="ECO:0000313" key="4">
    <source>
        <dbReference type="Proteomes" id="UP000028045"/>
    </source>
</evidence>
<name>A0A084ASD0_STACB</name>
<dbReference type="Proteomes" id="UP000028045">
    <property type="component" value="Unassembled WGS sequence"/>
</dbReference>
<evidence type="ECO:0000259" key="1">
    <source>
        <dbReference type="Pfam" id="PF13622"/>
    </source>
</evidence>